<feature type="coiled-coil region" evidence="1">
    <location>
        <begin position="29"/>
        <end position="91"/>
    </location>
</feature>
<dbReference type="EMBL" id="KQ414617">
    <property type="protein sequence ID" value="KOC68286.1"/>
    <property type="molecule type" value="Genomic_DNA"/>
</dbReference>
<dbReference type="OrthoDB" id="7600531at2759"/>
<sequence length="376" mass="43892">MQNISSNISFKNSLNKVTDAKVSDTSAQCQIISEELTNLRQQVIDLKETVTSLENIIHIKDLQLQDMQRDNERLSVELKKQQRCVRNVKQQLDDERFFYQREKDYFNTEIQRHKTRCASGSSRLHQQQRELEEARECLEEENKSLREELNDKAETTYNLCIKFLRMKYAKDSLRQKFDQLLKEHLQVMADTMERLDEAREELNIIVSNKFQEPLPLNKAKFLQVIQRNARLVHENATLKIQIQHLTSNIEKLKTYTQKPKSINIDAKIIAKLAAQSKKRYSKELHENETTSFTKPLNPQSPVDYTGDAKLIAKIRSNLRKNTNTEVQKIQTEETWEPRTGRARSAPEIRLAETRPSSSTTAWIESSIDLRDASTNT</sequence>
<gene>
    <name evidence="3" type="ORF">WH47_03444</name>
</gene>
<feature type="coiled-coil region" evidence="1">
    <location>
        <begin position="121"/>
        <end position="155"/>
    </location>
</feature>
<evidence type="ECO:0000313" key="4">
    <source>
        <dbReference type="Proteomes" id="UP000053825"/>
    </source>
</evidence>
<evidence type="ECO:0000256" key="1">
    <source>
        <dbReference type="SAM" id="Coils"/>
    </source>
</evidence>
<reference evidence="3 4" key="1">
    <citation type="submission" date="2015-07" db="EMBL/GenBank/DDBJ databases">
        <title>The genome of Habropoda laboriosa.</title>
        <authorList>
            <person name="Pan H."/>
            <person name="Kapheim K."/>
        </authorList>
    </citation>
    <scope>NUCLEOTIDE SEQUENCE [LARGE SCALE GENOMIC DNA]</scope>
    <source>
        <strain evidence="3">0110345459</strain>
    </source>
</reference>
<feature type="compositionally biased region" description="Basic and acidic residues" evidence="2">
    <location>
        <begin position="335"/>
        <end position="347"/>
    </location>
</feature>
<evidence type="ECO:0000256" key="2">
    <source>
        <dbReference type="SAM" id="MobiDB-lite"/>
    </source>
</evidence>
<keyword evidence="4" id="KW-1185">Reference proteome</keyword>
<dbReference type="Proteomes" id="UP000053825">
    <property type="component" value="Unassembled WGS sequence"/>
</dbReference>
<name>A0A0L7RBZ6_9HYME</name>
<protein>
    <submittedName>
        <fullName evidence="3">Uncharacterized protein</fullName>
    </submittedName>
</protein>
<feature type="region of interest" description="Disordered" evidence="2">
    <location>
        <begin position="322"/>
        <end position="347"/>
    </location>
</feature>
<proteinExistence type="predicted"/>
<dbReference type="AlphaFoldDB" id="A0A0L7RBZ6"/>
<keyword evidence="1" id="KW-0175">Coiled coil</keyword>
<evidence type="ECO:0000313" key="3">
    <source>
        <dbReference type="EMBL" id="KOC68286.1"/>
    </source>
</evidence>
<organism evidence="3 4">
    <name type="scientific">Habropoda laboriosa</name>
    <dbReference type="NCBI Taxonomy" id="597456"/>
    <lineage>
        <taxon>Eukaryota</taxon>
        <taxon>Metazoa</taxon>
        <taxon>Ecdysozoa</taxon>
        <taxon>Arthropoda</taxon>
        <taxon>Hexapoda</taxon>
        <taxon>Insecta</taxon>
        <taxon>Pterygota</taxon>
        <taxon>Neoptera</taxon>
        <taxon>Endopterygota</taxon>
        <taxon>Hymenoptera</taxon>
        <taxon>Apocrita</taxon>
        <taxon>Aculeata</taxon>
        <taxon>Apoidea</taxon>
        <taxon>Anthophila</taxon>
        <taxon>Apidae</taxon>
        <taxon>Habropoda</taxon>
    </lineage>
</organism>
<accession>A0A0L7RBZ6</accession>
<feature type="coiled-coil region" evidence="1">
    <location>
        <begin position="181"/>
        <end position="208"/>
    </location>
</feature>